<dbReference type="EMBL" id="KZ451908">
    <property type="protein sequence ID" value="PKA63540.1"/>
    <property type="molecule type" value="Genomic_DNA"/>
</dbReference>
<feature type="region of interest" description="Disordered" evidence="1">
    <location>
        <begin position="67"/>
        <end position="89"/>
    </location>
</feature>
<gene>
    <name evidence="2" type="ORF">AXF42_Ash005435</name>
</gene>
<dbReference type="OrthoDB" id="769821at2759"/>
<evidence type="ECO:0000313" key="2">
    <source>
        <dbReference type="EMBL" id="PKA63540.1"/>
    </source>
</evidence>
<dbReference type="InterPro" id="IPR012438">
    <property type="entry name" value="DUF1639"/>
</dbReference>
<feature type="compositionally biased region" description="Low complexity" evidence="1">
    <location>
        <begin position="72"/>
        <end position="81"/>
    </location>
</feature>
<dbReference type="Pfam" id="PF07797">
    <property type="entry name" value="DUF1639"/>
    <property type="match status" value="1"/>
</dbReference>
<dbReference type="PANTHER" id="PTHR33130:SF43">
    <property type="entry name" value="OS01G0688600 PROTEIN"/>
    <property type="match status" value="1"/>
</dbReference>
<dbReference type="Proteomes" id="UP000236161">
    <property type="component" value="Unassembled WGS sequence"/>
</dbReference>
<feature type="compositionally biased region" description="Basic residues" evidence="1">
    <location>
        <begin position="158"/>
        <end position="169"/>
    </location>
</feature>
<reference evidence="2 3" key="1">
    <citation type="journal article" date="2017" name="Nature">
        <title>The Apostasia genome and the evolution of orchids.</title>
        <authorList>
            <person name="Zhang G.Q."/>
            <person name="Liu K.W."/>
            <person name="Li Z."/>
            <person name="Lohaus R."/>
            <person name="Hsiao Y.Y."/>
            <person name="Niu S.C."/>
            <person name="Wang J.Y."/>
            <person name="Lin Y.C."/>
            <person name="Xu Q."/>
            <person name="Chen L.J."/>
            <person name="Yoshida K."/>
            <person name="Fujiwara S."/>
            <person name="Wang Z.W."/>
            <person name="Zhang Y.Q."/>
            <person name="Mitsuda N."/>
            <person name="Wang M."/>
            <person name="Liu G.H."/>
            <person name="Pecoraro L."/>
            <person name="Huang H.X."/>
            <person name="Xiao X.J."/>
            <person name="Lin M."/>
            <person name="Wu X.Y."/>
            <person name="Wu W.L."/>
            <person name="Chen Y.Y."/>
            <person name="Chang S.B."/>
            <person name="Sakamoto S."/>
            <person name="Ohme-Takagi M."/>
            <person name="Yagi M."/>
            <person name="Zeng S.J."/>
            <person name="Shen C.Y."/>
            <person name="Yeh C.M."/>
            <person name="Luo Y.B."/>
            <person name="Tsai W.C."/>
            <person name="Van de Peer Y."/>
            <person name="Liu Z.J."/>
        </authorList>
    </citation>
    <scope>NUCLEOTIDE SEQUENCE [LARGE SCALE GENOMIC DNA]</scope>
    <source>
        <strain evidence="3">cv. Shenzhen</strain>
        <tissue evidence="2">Stem</tissue>
    </source>
</reference>
<accession>A0A2I0B6Y4</accession>
<dbReference type="STRING" id="1088818.A0A2I0B6Y4"/>
<dbReference type="PANTHER" id="PTHR33130">
    <property type="entry name" value="PUTATIVE (DUF1639)-RELATED"/>
    <property type="match status" value="1"/>
</dbReference>
<organism evidence="2 3">
    <name type="scientific">Apostasia shenzhenica</name>
    <dbReference type="NCBI Taxonomy" id="1088818"/>
    <lineage>
        <taxon>Eukaryota</taxon>
        <taxon>Viridiplantae</taxon>
        <taxon>Streptophyta</taxon>
        <taxon>Embryophyta</taxon>
        <taxon>Tracheophyta</taxon>
        <taxon>Spermatophyta</taxon>
        <taxon>Magnoliopsida</taxon>
        <taxon>Liliopsida</taxon>
        <taxon>Asparagales</taxon>
        <taxon>Orchidaceae</taxon>
        <taxon>Apostasioideae</taxon>
        <taxon>Apostasia</taxon>
    </lineage>
</organism>
<evidence type="ECO:0000256" key="1">
    <source>
        <dbReference type="SAM" id="MobiDB-lite"/>
    </source>
</evidence>
<protein>
    <submittedName>
        <fullName evidence="2">Uncharacterized protein</fullName>
    </submittedName>
</protein>
<feature type="region of interest" description="Disordered" evidence="1">
    <location>
        <begin position="155"/>
        <end position="176"/>
    </location>
</feature>
<evidence type="ECO:0000313" key="3">
    <source>
        <dbReference type="Proteomes" id="UP000236161"/>
    </source>
</evidence>
<proteinExistence type="predicted"/>
<sequence>MVVREVEEDASIRRQQLAGVNIGEKSIPCFPSKRESKFFLHNFSFPTPGWGCQRILRCINAVAENETGGGNRSNSSSSNSSPENPLEISPAPAAKEKLVEQAHASAAPVRKWNLRKRRAACLDLIRSDGGGMDQRPKFSISLSRKEIEEDFIAFTGKKPPRRPQRRPRNVQRQLDKLFPGSLLSDVTLTSYKVNK</sequence>
<keyword evidence="3" id="KW-1185">Reference proteome</keyword>
<dbReference type="AlphaFoldDB" id="A0A2I0B6Y4"/>
<name>A0A2I0B6Y4_9ASPA</name>